<sequence>MKYKQIIWDWNGTLWNDTWLCVEINNHMLERRGLPLIQPETYRAKLCFPVTDYYCQLGFDYEVDPYPRLAEEFIAEYEQRRFECDLHPEVRELIQFFQTQGTLQSVLSAYEQKALLESTDYFELTGFFDEIIGLNDIYANGKVENGKQYIANSNLNPSEVLFVGDTVHDFEVADAMGVQCALVANGHNSRPRLEACGVPVFNSLSGVRSIA</sequence>
<comment type="similarity">
    <text evidence="3">Belongs to the HAD-like hydrolase superfamily. CbbY/CbbZ/Gph/YieH family.</text>
</comment>
<comment type="catalytic activity">
    <reaction evidence="1">
        <text>2-phosphoglycolate + H2O = glycolate + phosphate</text>
        <dbReference type="Rhea" id="RHEA:14369"/>
        <dbReference type="ChEBI" id="CHEBI:15377"/>
        <dbReference type="ChEBI" id="CHEBI:29805"/>
        <dbReference type="ChEBI" id="CHEBI:43474"/>
        <dbReference type="ChEBI" id="CHEBI:58033"/>
        <dbReference type="EC" id="3.1.3.18"/>
    </reaction>
</comment>
<dbReference type="Gene3D" id="1.10.150.240">
    <property type="entry name" value="Putative phosphatase, domain 2"/>
    <property type="match status" value="1"/>
</dbReference>
<dbReference type="InterPro" id="IPR050155">
    <property type="entry name" value="HAD-like_hydrolase_sf"/>
</dbReference>
<dbReference type="KEGG" id="taer:GT409_09885"/>
<accession>A0A6P1MCF2</accession>
<dbReference type="InterPro" id="IPR023214">
    <property type="entry name" value="HAD_sf"/>
</dbReference>
<protein>
    <recommendedName>
        <fullName evidence="4">phosphoglycolate phosphatase</fullName>
        <ecNumber evidence="4">3.1.3.18</ecNumber>
    </recommendedName>
</protein>
<dbReference type="Gene3D" id="3.40.50.1000">
    <property type="entry name" value="HAD superfamily/HAD-like"/>
    <property type="match status" value="1"/>
</dbReference>
<evidence type="ECO:0000256" key="4">
    <source>
        <dbReference type="ARBA" id="ARBA00013078"/>
    </source>
</evidence>
<dbReference type="PANTHER" id="PTHR43434">
    <property type="entry name" value="PHOSPHOGLYCOLATE PHOSPHATASE"/>
    <property type="match status" value="1"/>
</dbReference>
<dbReference type="GO" id="GO:0006281">
    <property type="term" value="P:DNA repair"/>
    <property type="evidence" value="ECO:0007669"/>
    <property type="project" value="TreeGrafter"/>
</dbReference>
<dbReference type="GO" id="GO:0008967">
    <property type="term" value="F:phosphoglycolate phosphatase activity"/>
    <property type="evidence" value="ECO:0007669"/>
    <property type="project" value="UniProtKB-EC"/>
</dbReference>
<evidence type="ECO:0000313" key="6">
    <source>
        <dbReference type="Proteomes" id="UP000464954"/>
    </source>
</evidence>
<dbReference type="InterPro" id="IPR041492">
    <property type="entry name" value="HAD_2"/>
</dbReference>
<dbReference type="EMBL" id="CP047593">
    <property type="protein sequence ID" value="QHI69748.1"/>
    <property type="molecule type" value="Genomic_DNA"/>
</dbReference>
<dbReference type="SFLD" id="SFLDS00003">
    <property type="entry name" value="Haloacid_Dehalogenase"/>
    <property type="match status" value="1"/>
</dbReference>
<gene>
    <name evidence="5" type="ORF">GT409_09885</name>
</gene>
<dbReference type="InterPro" id="IPR036412">
    <property type="entry name" value="HAD-like_sf"/>
</dbReference>
<evidence type="ECO:0000256" key="3">
    <source>
        <dbReference type="ARBA" id="ARBA00006171"/>
    </source>
</evidence>
<dbReference type="Pfam" id="PF13419">
    <property type="entry name" value="HAD_2"/>
    <property type="match status" value="1"/>
</dbReference>
<organism evidence="5 6">
    <name type="scientific">Tichowtungia aerotolerans</name>
    <dbReference type="NCBI Taxonomy" id="2697043"/>
    <lineage>
        <taxon>Bacteria</taxon>
        <taxon>Pseudomonadati</taxon>
        <taxon>Kiritimatiellota</taxon>
        <taxon>Tichowtungiia</taxon>
        <taxon>Tichowtungiales</taxon>
        <taxon>Tichowtungiaceae</taxon>
        <taxon>Tichowtungia</taxon>
    </lineage>
</organism>
<keyword evidence="6" id="KW-1185">Reference proteome</keyword>
<dbReference type="RefSeq" id="WP_160628930.1">
    <property type="nucleotide sequence ID" value="NZ_CP047593.1"/>
</dbReference>
<dbReference type="EC" id="3.1.3.18" evidence="4"/>
<dbReference type="Proteomes" id="UP000464954">
    <property type="component" value="Chromosome"/>
</dbReference>
<proteinExistence type="inferred from homology"/>
<dbReference type="AlphaFoldDB" id="A0A6P1MCF2"/>
<evidence type="ECO:0000256" key="1">
    <source>
        <dbReference type="ARBA" id="ARBA00000830"/>
    </source>
</evidence>
<dbReference type="SUPFAM" id="SSF56784">
    <property type="entry name" value="HAD-like"/>
    <property type="match status" value="1"/>
</dbReference>
<dbReference type="SFLD" id="SFLDG01129">
    <property type="entry name" value="C1.5:_HAD__Beta-PGM__Phosphata"/>
    <property type="match status" value="1"/>
</dbReference>
<evidence type="ECO:0000313" key="5">
    <source>
        <dbReference type="EMBL" id="QHI69748.1"/>
    </source>
</evidence>
<dbReference type="PANTHER" id="PTHR43434:SF1">
    <property type="entry name" value="PHOSPHOGLYCOLATE PHOSPHATASE"/>
    <property type="match status" value="1"/>
</dbReference>
<dbReference type="GO" id="GO:0005829">
    <property type="term" value="C:cytosol"/>
    <property type="evidence" value="ECO:0007669"/>
    <property type="project" value="TreeGrafter"/>
</dbReference>
<name>A0A6P1MCF2_9BACT</name>
<reference evidence="5 6" key="1">
    <citation type="submission" date="2020-01" db="EMBL/GenBank/DDBJ databases">
        <title>Ponticoccus aerotolerans gen. nov., sp. nov., an anaerobic bacterium and proposal of Ponticoccusceae fam. nov., Ponticoccusles ord. nov. and Ponticoccuse classis nov. in the phylum Kiritimatiellaeota.</title>
        <authorList>
            <person name="Zhou L.Y."/>
            <person name="Du Z.J."/>
        </authorList>
    </citation>
    <scope>NUCLEOTIDE SEQUENCE [LARGE SCALE GENOMIC DNA]</scope>
    <source>
        <strain evidence="5 6">S-5007</strain>
    </source>
</reference>
<dbReference type="InterPro" id="IPR023198">
    <property type="entry name" value="PGP-like_dom2"/>
</dbReference>
<keyword evidence="5" id="KW-0378">Hydrolase</keyword>
<evidence type="ECO:0000256" key="2">
    <source>
        <dbReference type="ARBA" id="ARBA00004818"/>
    </source>
</evidence>
<comment type="pathway">
    <text evidence="2">Organic acid metabolism; glycolate biosynthesis; glycolate from 2-phosphoglycolate: step 1/1.</text>
</comment>